<gene>
    <name evidence="2" type="ORF">HMPREF9442_02067</name>
</gene>
<comment type="caution">
    <text evidence="2">The sequence shown here is derived from an EMBL/GenBank/DDBJ whole genome shotgun (WGS) entry which is preliminary data.</text>
</comment>
<dbReference type="AlphaFoldDB" id="F3QV42"/>
<dbReference type="HOGENOM" id="CLU_1968446_0_0_10"/>
<dbReference type="Proteomes" id="UP000005546">
    <property type="component" value="Unassembled WGS sequence"/>
</dbReference>
<evidence type="ECO:0000313" key="2">
    <source>
        <dbReference type="EMBL" id="EGG52623.1"/>
    </source>
</evidence>
<protein>
    <submittedName>
        <fullName evidence="2">Uncharacterized protein</fullName>
    </submittedName>
</protein>
<dbReference type="STRING" id="762982.HMPREF9442_02067"/>
<keyword evidence="1" id="KW-0472">Membrane</keyword>
<proteinExistence type="predicted"/>
<keyword evidence="1" id="KW-1133">Transmembrane helix</keyword>
<reference evidence="2 3" key="1">
    <citation type="submission" date="2011-02" db="EMBL/GenBank/DDBJ databases">
        <authorList>
            <person name="Weinstock G."/>
            <person name="Sodergren E."/>
            <person name="Clifton S."/>
            <person name="Fulton L."/>
            <person name="Fulton B."/>
            <person name="Courtney L."/>
            <person name="Fronick C."/>
            <person name="Harrison M."/>
            <person name="Strong C."/>
            <person name="Farmer C."/>
            <person name="Delahaunty K."/>
            <person name="Markovic C."/>
            <person name="Hall O."/>
            <person name="Minx P."/>
            <person name="Tomlinson C."/>
            <person name="Mitreva M."/>
            <person name="Hou S."/>
            <person name="Chen J."/>
            <person name="Wollam A."/>
            <person name="Pepin K.H."/>
            <person name="Johnson M."/>
            <person name="Bhonagiri V."/>
            <person name="Zhang X."/>
            <person name="Suruliraj S."/>
            <person name="Warren W."/>
            <person name="Chinwalla A."/>
            <person name="Mardis E.R."/>
            <person name="Wilson R.K."/>
        </authorList>
    </citation>
    <scope>NUCLEOTIDE SEQUENCE [LARGE SCALE GENOMIC DNA]</scope>
    <source>
        <strain evidence="2 3">YIT 11841</strain>
    </source>
</reference>
<organism evidence="2 3">
    <name type="scientific">Paraprevotella xylaniphila YIT 11841</name>
    <dbReference type="NCBI Taxonomy" id="762982"/>
    <lineage>
        <taxon>Bacteria</taxon>
        <taxon>Pseudomonadati</taxon>
        <taxon>Bacteroidota</taxon>
        <taxon>Bacteroidia</taxon>
        <taxon>Bacteroidales</taxon>
        <taxon>Prevotellaceae</taxon>
        <taxon>Paraprevotella</taxon>
    </lineage>
</organism>
<feature type="transmembrane region" description="Helical" evidence="1">
    <location>
        <begin position="26"/>
        <end position="47"/>
    </location>
</feature>
<dbReference type="EMBL" id="AFBR01000065">
    <property type="protein sequence ID" value="EGG52623.1"/>
    <property type="molecule type" value="Genomic_DNA"/>
</dbReference>
<name>F3QV42_9BACT</name>
<sequence length="127" mass="14532">MGIVIIALLSFILAERICNATKIMEFISYSSAILSITLSIFAIQYTYTSNIQIQQQFEKINNVAENIKDTADKLNITSKQLDDNLETILERLKNIDQSQKEMYSQLSNMNTAIPEHNNTPQNYLPRN</sequence>
<evidence type="ECO:0000256" key="1">
    <source>
        <dbReference type="SAM" id="Phobius"/>
    </source>
</evidence>
<keyword evidence="3" id="KW-1185">Reference proteome</keyword>
<keyword evidence="1" id="KW-0812">Transmembrane</keyword>
<accession>F3QV42</accession>
<evidence type="ECO:0000313" key="3">
    <source>
        <dbReference type="Proteomes" id="UP000005546"/>
    </source>
</evidence>